<feature type="active site" description="Nucleophile" evidence="7">
    <location>
        <position position="135"/>
    </location>
</feature>
<dbReference type="Gene3D" id="2.40.440.10">
    <property type="entry name" value="L,D-transpeptidase catalytic domain-like"/>
    <property type="match status" value="1"/>
</dbReference>
<gene>
    <name evidence="10" type="ORF">Lche_2230</name>
    <name evidence="11" type="ORF">NCTC11976_02861</name>
</gene>
<evidence type="ECO:0000256" key="4">
    <source>
        <dbReference type="ARBA" id="ARBA00022960"/>
    </source>
</evidence>
<evidence type="ECO:0000256" key="6">
    <source>
        <dbReference type="ARBA" id="ARBA00023316"/>
    </source>
</evidence>
<evidence type="ECO:0000256" key="7">
    <source>
        <dbReference type="PROSITE-ProRule" id="PRU01373"/>
    </source>
</evidence>
<feature type="active site" description="Proton donor/acceptor" evidence="7">
    <location>
        <position position="113"/>
    </location>
</feature>
<dbReference type="RefSeq" id="WP_028380030.1">
    <property type="nucleotide sequence ID" value="NZ_CAAAIT010000001.1"/>
</dbReference>
<name>A0A0W0SA54_9GAMM</name>
<dbReference type="Pfam" id="PF03734">
    <property type="entry name" value="YkuD"/>
    <property type="match status" value="1"/>
</dbReference>
<evidence type="ECO:0000256" key="8">
    <source>
        <dbReference type="SAM" id="SignalP"/>
    </source>
</evidence>
<dbReference type="Proteomes" id="UP000277577">
    <property type="component" value="Chromosome"/>
</dbReference>
<dbReference type="GO" id="GO:0071555">
    <property type="term" value="P:cell wall organization"/>
    <property type="evidence" value="ECO:0007669"/>
    <property type="project" value="UniProtKB-UniRule"/>
</dbReference>
<sequence length="162" mass="17472">MKIKAILLMISIFFPVVLFAGTSTCPLSNGINVHTKTRTLAICKNGTVIKTFKVALGYKGVGKKKAGDNKTPIGLYGLAHPRKSNQFKVFIPILYPTAKQSAAGYTGRDVGIHGPTQSSGWLSWLNNLPYSTRGCIAVGKNTHIEYVANWVKANPGAKVLII</sequence>
<evidence type="ECO:0000256" key="1">
    <source>
        <dbReference type="ARBA" id="ARBA00004752"/>
    </source>
</evidence>
<dbReference type="PATRIC" id="fig|28084.5.peg.2418"/>
<organism evidence="10 12">
    <name type="scientific">Legionella cherrii</name>
    <dbReference type="NCBI Taxonomy" id="28084"/>
    <lineage>
        <taxon>Bacteria</taxon>
        <taxon>Pseudomonadati</taxon>
        <taxon>Pseudomonadota</taxon>
        <taxon>Gammaproteobacteria</taxon>
        <taxon>Legionellales</taxon>
        <taxon>Legionellaceae</taxon>
        <taxon>Legionella</taxon>
    </lineage>
</organism>
<evidence type="ECO:0000313" key="11">
    <source>
        <dbReference type="EMBL" id="VEB38682.1"/>
    </source>
</evidence>
<protein>
    <submittedName>
        <fullName evidence="11">Uncharacterized protein conserved in bacteria</fullName>
    </submittedName>
</protein>
<feature type="domain" description="L,D-TPase catalytic" evidence="9">
    <location>
        <begin position="29"/>
        <end position="162"/>
    </location>
</feature>
<dbReference type="GO" id="GO:0004180">
    <property type="term" value="F:carboxypeptidase activity"/>
    <property type="evidence" value="ECO:0007669"/>
    <property type="project" value="UniProtKB-ARBA"/>
</dbReference>
<feature type="chain" id="PRO_5006911746" evidence="8">
    <location>
        <begin position="21"/>
        <end position="162"/>
    </location>
</feature>
<reference evidence="11 13" key="2">
    <citation type="submission" date="2018-12" db="EMBL/GenBank/DDBJ databases">
        <authorList>
            <consortium name="Pathogen Informatics"/>
        </authorList>
    </citation>
    <scope>NUCLEOTIDE SEQUENCE [LARGE SCALE GENOMIC DNA]</scope>
    <source>
        <strain evidence="11 13">NCTC11976</strain>
    </source>
</reference>
<comment type="pathway">
    <text evidence="1 7">Cell wall biogenesis; peptidoglycan biosynthesis.</text>
</comment>
<dbReference type="UniPathway" id="UPA00219"/>
<evidence type="ECO:0000256" key="5">
    <source>
        <dbReference type="ARBA" id="ARBA00022984"/>
    </source>
</evidence>
<dbReference type="PROSITE" id="PS52029">
    <property type="entry name" value="LD_TPASE"/>
    <property type="match status" value="1"/>
</dbReference>
<keyword evidence="4 7" id="KW-0133">Cell shape</keyword>
<dbReference type="OrthoDB" id="9809748at2"/>
<proteinExistence type="inferred from homology"/>
<keyword evidence="6 7" id="KW-0961">Cell wall biogenesis/degradation</keyword>
<dbReference type="GO" id="GO:0016740">
    <property type="term" value="F:transferase activity"/>
    <property type="evidence" value="ECO:0007669"/>
    <property type="project" value="UniProtKB-KW"/>
</dbReference>
<dbReference type="SUPFAM" id="SSF141523">
    <property type="entry name" value="L,D-transpeptidase catalytic domain-like"/>
    <property type="match status" value="1"/>
</dbReference>
<feature type="signal peptide" evidence="8">
    <location>
        <begin position="1"/>
        <end position="20"/>
    </location>
</feature>
<evidence type="ECO:0000256" key="3">
    <source>
        <dbReference type="ARBA" id="ARBA00022679"/>
    </source>
</evidence>
<keyword evidence="3" id="KW-0808">Transferase</keyword>
<accession>A0A0W0SA54</accession>
<evidence type="ECO:0000313" key="10">
    <source>
        <dbReference type="EMBL" id="KTC80210.1"/>
    </source>
</evidence>
<evidence type="ECO:0000259" key="9">
    <source>
        <dbReference type="PROSITE" id="PS52029"/>
    </source>
</evidence>
<dbReference type="PANTHER" id="PTHR36699">
    <property type="entry name" value="LD-TRANSPEPTIDASE"/>
    <property type="match status" value="1"/>
</dbReference>
<keyword evidence="13" id="KW-1185">Reference proteome</keyword>
<dbReference type="STRING" id="28084.Lche_2230"/>
<dbReference type="Proteomes" id="UP000054921">
    <property type="component" value="Unassembled WGS sequence"/>
</dbReference>
<evidence type="ECO:0000313" key="12">
    <source>
        <dbReference type="Proteomes" id="UP000054921"/>
    </source>
</evidence>
<keyword evidence="5 7" id="KW-0573">Peptidoglycan synthesis</keyword>
<evidence type="ECO:0000256" key="2">
    <source>
        <dbReference type="ARBA" id="ARBA00005992"/>
    </source>
</evidence>
<dbReference type="InterPro" id="IPR005490">
    <property type="entry name" value="LD_TPept_cat_dom"/>
</dbReference>
<dbReference type="PANTHER" id="PTHR36699:SF1">
    <property type="entry name" value="L,D-TRANSPEPTIDASE YAFK-RELATED"/>
    <property type="match status" value="1"/>
</dbReference>
<keyword evidence="8" id="KW-0732">Signal</keyword>
<dbReference type="EMBL" id="LNXW01000013">
    <property type="protein sequence ID" value="KTC80210.1"/>
    <property type="molecule type" value="Genomic_DNA"/>
</dbReference>
<reference evidence="10 12" key="1">
    <citation type="submission" date="2015-11" db="EMBL/GenBank/DDBJ databases">
        <title>Genomic analysis of 38 Legionella species identifies large and diverse effector repertoires.</title>
        <authorList>
            <person name="Burstein D."/>
            <person name="Amaro F."/>
            <person name="Zusman T."/>
            <person name="Lifshitz Z."/>
            <person name="Cohen O."/>
            <person name="Gilbert J.A."/>
            <person name="Pupko T."/>
            <person name="Shuman H.A."/>
            <person name="Segal G."/>
        </authorList>
    </citation>
    <scope>NUCLEOTIDE SEQUENCE [LARGE SCALE GENOMIC DNA]</scope>
    <source>
        <strain evidence="10 12">ORW</strain>
    </source>
</reference>
<dbReference type="GO" id="GO:0008360">
    <property type="term" value="P:regulation of cell shape"/>
    <property type="evidence" value="ECO:0007669"/>
    <property type="project" value="UniProtKB-UniRule"/>
</dbReference>
<dbReference type="EMBL" id="LR134173">
    <property type="protein sequence ID" value="VEB38682.1"/>
    <property type="molecule type" value="Genomic_DNA"/>
</dbReference>
<evidence type="ECO:0000313" key="13">
    <source>
        <dbReference type="Proteomes" id="UP000277577"/>
    </source>
</evidence>
<dbReference type="InterPro" id="IPR038063">
    <property type="entry name" value="Transpep_catalytic_dom"/>
</dbReference>
<comment type="similarity">
    <text evidence="2">Belongs to the YkuD family.</text>
</comment>
<dbReference type="GO" id="GO:0009252">
    <property type="term" value="P:peptidoglycan biosynthetic process"/>
    <property type="evidence" value="ECO:0007669"/>
    <property type="project" value="UniProtKB-UniPathway"/>
</dbReference>
<dbReference type="AlphaFoldDB" id="A0A0W0SA54"/>